<reference evidence="1 2" key="1">
    <citation type="submission" date="2020-09" db="EMBL/GenBank/DDBJ databases">
        <title>Complete genomes of bradyrhizobia occurring on native shrubby legumes in Australia.</title>
        <authorList>
            <person name="Lafay B."/>
        </authorList>
    </citation>
    <scope>NUCLEOTIDE SEQUENCE [LARGE SCALE GENOMIC DNA]</scope>
    <source>
        <strain evidence="1 2">BDV5040</strain>
    </source>
</reference>
<evidence type="ECO:0000313" key="1">
    <source>
        <dbReference type="EMBL" id="QPF90292.1"/>
    </source>
</evidence>
<accession>A0A7S9D333</accession>
<dbReference type="RefSeq" id="WP_195799884.1">
    <property type="nucleotide sequence ID" value="NZ_CP061379.1"/>
</dbReference>
<dbReference type="KEGG" id="bcou:IC761_27905"/>
<sequence>MNSVSNFRILLFALASTVFCYGVISGAAEIVVVARPDFTTNSTSSSPLRTTAAVKWLEAVAPLRSDLASNQILAVALQRIQEKDANPQGEDSGVNLLIKSTLAVKPYDADLWLARAILESRQDANGPDAAEALKMAYLTAPADAQLMPFRLDTATRSDALADPDLREFARSDVRLMVTRQPDQKGAIVSIYRRASRRGKGFLEDAMQNVDPTFLLGH</sequence>
<proteinExistence type="predicted"/>
<keyword evidence="2" id="KW-1185">Reference proteome</keyword>
<gene>
    <name evidence="1" type="ORF">IC761_27905</name>
</gene>
<dbReference type="AlphaFoldDB" id="A0A7S9D333"/>
<dbReference type="Proteomes" id="UP000594621">
    <property type="component" value="Chromosome"/>
</dbReference>
<evidence type="ECO:0000313" key="2">
    <source>
        <dbReference type="Proteomes" id="UP000594621"/>
    </source>
</evidence>
<protein>
    <submittedName>
        <fullName evidence="1">Uncharacterized protein</fullName>
    </submittedName>
</protein>
<name>A0A7S9D333_9BRAD</name>
<organism evidence="1 2">
    <name type="scientific">Bradyrhizobium commune</name>
    <dbReference type="NCBI Taxonomy" id="83627"/>
    <lineage>
        <taxon>Bacteria</taxon>
        <taxon>Pseudomonadati</taxon>
        <taxon>Pseudomonadota</taxon>
        <taxon>Alphaproteobacteria</taxon>
        <taxon>Hyphomicrobiales</taxon>
        <taxon>Nitrobacteraceae</taxon>
        <taxon>Bradyrhizobium</taxon>
    </lineage>
</organism>
<dbReference type="EMBL" id="CP061379">
    <property type="protein sequence ID" value="QPF90292.1"/>
    <property type="molecule type" value="Genomic_DNA"/>
</dbReference>